<accession>A0A2V2VDN4</accession>
<organism evidence="7 8">
    <name type="scientific">Trypanosoma cruzi</name>
    <dbReference type="NCBI Taxonomy" id="5693"/>
    <lineage>
        <taxon>Eukaryota</taxon>
        <taxon>Discoba</taxon>
        <taxon>Euglenozoa</taxon>
        <taxon>Kinetoplastea</taxon>
        <taxon>Metakinetoplastina</taxon>
        <taxon>Trypanosomatida</taxon>
        <taxon>Trypanosomatidae</taxon>
        <taxon>Trypanosoma</taxon>
        <taxon>Schizotrypanum</taxon>
    </lineage>
</organism>
<keyword evidence="3" id="KW-0175">Coiled coil</keyword>
<dbReference type="VEuPathDB" id="TriTrypDB:TcYC6_0096650"/>
<dbReference type="PANTHER" id="PTHR11638:SF89">
    <property type="entry name" value="AAA+ ATPASE DOMAIN-CONTAINING PROTEIN"/>
    <property type="match status" value="1"/>
</dbReference>
<dbReference type="VEuPathDB" id="TriTrypDB:TcCLB.507023.90"/>
<keyword evidence="2" id="KW-0067">ATP-binding</keyword>
<dbReference type="OrthoDB" id="47330at2759"/>
<proteinExistence type="predicted"/>
<dbReference type="SMART" id="SM00382">
    <property type="entry name" value="AAA"/>
    <property type="match status" value="1"/>
</dbReference>
<dbReference type="InterPro" id="IPR027417">
    <property type="entry name" value="P-loop_NTPase"/>
</dbReference>
<name>A0A2V2VDN4_TRYCR</name>
<evidence type="ECO:0000313" key="7">
    <source>
        <dbReference type="EMBL" id="PWU94547.1"/>
    </source>
</evidence>
<keyword evidence="5" id="KW-0812">Transmembrane</keyword>
<reference evidence="7 8" key="1">
    <citation type="journal article" date="2018" name="Microb. Genom.">
        <title>Expanding an expanded genome: long-read sequencing of Trypanosoma cruzi.</title>
        <authorList>
            <person name="Berna L."/>
            <person name="Rodriguez M."/>
            <person name="Chiribao M.L."/>
            <person name="Parodi-Talice A."/>
            <person name="Pita S."/>
            <person name="Rijo G."/>
            <person name="Alvarez-Valin F."/>
            <person name="Robello C."/>
        </authorList>
    </citation>
    <scope>NUCLEOTIDE SEQUENCE [LARGE SCALE GENOMIC DNA]</scope>
    <source>
        <strain evidence="7 8">TCC</strain>
    </source>
</reference>
<evidence type="ECO:0000256" key="2">
    <source>
        <dbReference type="ARBA" id="ARBA00022840"/>
    </source>
</evidence>
<dbReference type="VEuPathDB" id="TriTrypDB:TcCL_ESM04948"/>
<evidence type="ECO:0000256" key="5">
    <source>
        <dbReference type="SAM" id="Phobius"/>
    </source>
</evidence>
<dbReference type="InterPro" id="IPR003959">
    <property type="entry name" value="ATPase_AAA_core"/>
</dbReference>
<dbReference type="VEuPathDB" id="TriTrypDB:TCSYLVIO_003211"/>
<dbReference type="InterPro" id="IPR003593">
    <property type="entry name" value="AAA+_ATPase"/>
</dbReference>
<feature type="coiled-coil region" evidence="3">
    <location>
        <begin position="700"/>
        <end position="727"/>
    </location>
</feature>
<evidence type="ECO:0000313" key="8">
    <source>
        <dbReference type="Proteomes" id="UP000246078"/>
    </source>
</evidence>
<dbReference type="Proteomes" id="UP000246078">
    <property type="component" value="Unassembled WGS sequence"/>
</dbReference>
<sequence length="817" mass="91186">MGGGLSRQEELFVLGQWPELLESAMGTDDETSKENADGSKHASSTFRMSFYEWQALISLLDSVVPSEVPSRLCTGISGQQLLNPIVVVMVHACCWVDGSVSEQKFTERLTRLQEDLQSQQDIPRWGRRSKEEDTERELVNKALRVFTDILAQRGRIPTPRRGDRVGIAAFESLISWDHSKRPVVVLAHAFIVGALACIHPEPCYAESAIHSFRNLQQAMDEAVSSIWRGKRGVKGAAFKIGEWQAVRRLETILVRRQREADVADFLAVEDRWWLPSNTMVPHASSKASLEERWEAVSSHYIGQQHVWAALKTHFLSSDVFNAEKPTVIVLFGPSGFGKSELARRLACVIHGVEVGELETSGKLVYIHLPSFCTRDTIYSLVDPPAAHVGEGVLLSALRRNDDAVVVLDEFEKGTADAIQNLWLSAFQKKGTLRSLKEASRSISTEKVTFVLTCNIAADTILHRTKEYLRATAEEQAAMRKEWTELCRDVCRKTMHDPFVNRVDYFFPFVPYTEEEKRRFIHLQLRRVLLDQRAKDRRIYVTPRMVKALARKLQTFHASTIECVVRPLLVEAVQKGWDTVVLTVVELVSGTEFVALPAVDKSDGVTTWNSLPGAKRALEVCELPYGATGALPPVEKRRTDIVPGGNSGGGGGGEGSKSNIGSLQATVDRAAQPTFRESNLVPDTRVGVDRKYALRLETVVEKELQVELNRVKELLVMKEKEIAYLKEKVFQLEKLLAFFLATTLMCLLFLSFLVGMKIVFVMGIVIFVGLWLLVEMPLQLLMGAIRVLYGVLGPVGSVIAVLVASLWGSQALRHAVVC</sequence>
<dbReference type="VEuPathDB" id="TriTrypDB:BCY84_00985"/>
<evidence type="ECO:0000256" key="3">
    <source>
        <dbReference type="SAM" id="Coils"/>
    </source>
</evidence>
<evidence type="ECO:0000259" key="6">
    <source>
        <dbReference type="SMART" id="SM00382"/>
    </source>
</evidence>
<dbReference type="VEuPathDB" id="TriTrypDB:C4B63_18g41"/>
<feature type="compositionally biased region" description="Gly residues" evidence="4">
    <location>
        <begin position="644"/>
        <end position="654"/>
    </location>
</feature>
<dbReference type="GO" id="GO:0034605">
    <property type="term" value="P:cellular response to heat"/>
    <property type="evidence" value="ECO:0007669"/>
    <property type="project" value="TreeGrafter"/>
</dbReference>
<dbReference type="VEuPathDB" id="TriTrypDB:C4B63_18g42"/>
<feature type="transmembrane region" description="Helical" evidence="5">
    <location>
        <begin position="757"/>
        <end position="773"/>
    </location>
</feature>
<dbReference type="SUPFAM" id="SSF52540">
    <property type="entry name" value="P-loop containing nucleoside triphosphate hydrolases"/>
    <property type="match status" value="1"/>
</dbReference>
<dbReference type="VEuPathDB" id="TriTrypDB:TcBrA4_0029400"/>
<keyword evidence="5" id="KW-0472">Membrane</keyword>
<dbReference type="Pfam" id="PF07724">
    <property type="entry name" value="AAA_2"/>
    <property type="match status" value="1"/>
</dbReference>
<dbReference type="EMBL" id="PRFC01000277">
    <property type="protein sequence ID" value="PWU94547.1"/>
    <property type="molecule type" value="Genomic_DNA"/>
</dbReference>
<dbReference type="PANTHER" id="PTHR11638">
    <property type="entry name" value="ATP-DEPENDENT CLP PROTEASE"/>
    <property type="match status" value="1"/>
</dbReference>
<dbReference type="AlphaFoldDB" id="A0A2V2VDN4"/>
<evidence type="ECO:0000256" key="1">
    <source>
        <dbReference type="ARBA" id="ARBA00022741"/>
    </source>
</evidence>
<protein>
    <recommendedName>
        <fullName evidence="6">AAA+ ATPase domain-containing protein</fullName>
    </recommendedName>
</protein>
<dbReference type="VEuPathDB" id="TriTrypDB:TcG_02262"/>
<dbReference type="VEuPathDB" id="TriTrypDB:C3747_277g17"/>
<feature type="domain" description="AAA+ ATPase" evidence="6">
    <location>
        <begin position="324"/>
        <end position="474"/>
    </location>
</feature>
<dbReference type="Gene3D" id="3.40.50.300">
    <property type="entry name" value="P-loop containing nucleotide triphosphate hydrolases"/>
    <property type="match status" value="1"/>
</dbReference>
<feature type="transmembrane region" description="Helical" evidence="5">
    <location>
        <begin position="785"/>
        <end position="806"/>
    </location>
</feature>
<evidence type="ECO:0000256" key="4">
    <source>
        <dbReference type="SAM" id="MobiDB-lite"/>
    </source>
</evidence>
<keyword evidence="5" id="KW-1133">Transmembrane helix</keyword>
<gene>
    <name evidence="7" type="ORF">C3747_277g17</name>
</gene>
<dbReference type="OMA" id="CALEMCE"/>
<dbReference type="InterPro" id="IPR050130">
    <property type="entry name" value="ClpA_ClpB"/>
</dbReference>
<comment type="caution">
    <text evidence="7">The sequence shown here is derived from an EMBL/GenBank/DDBJ whole genome shotgun (WGS) entry which is preliminary data.</text>
</comment>
<dbReference type="VEuPathDB" id="TriTrypDB:TCDM_01427"/>
<keyword evidence="1" id="KW-0547">Nucleotide-binding</keyword>
<dbReference type="VEuPathDB" id="TriTrypDB:TcCLB.511751.144"/>
<dbReference type="VEuPathDB" id="TriTrypDB:ECC02_000295"/>
<feature type="transmembrane region" description="Helical" evidence="5">
    <location>
        <begin position="734"/>
        <end position="751"/>
    </location>
</feature>
<dbReference type="GO" id="GO:0005737">
    <property type="term" value="C:cytoplasm"/>
    <property type="evidence" value="ECO:0007669"/>
    <property type="project" value="TreeGrafter"/>
</dbReference>
<dbReference type="VEuPathDB" id="TriTrypDB:Tc_MARK_1921"/>
<feature type="region of interest" description="Disordered" evidence="4">
    <location>
        <begin position="635"/>
        <end position="657"/>
    </location>
</feature>
<dbReference type="GO" id="GO:0016887">
    <property type="term" value="F:ATP hydrolysis activity"/>
    <property type="evidence" value="ECO:0007669"/>
    <property type="project" value="InterPro"/>
</dbReference>
<dbReference type="GO" id="GO:0005524">
    <property type="term" value="F:ATP binding"/>
    <property type="evidence" value="ECO:0007669"/>
    <property type="project" value="UniProtKB-KW"/>
</dbReference>